<keyword evidence="4 7" id="KW-0812">Transmembrane</keyword>
<reference evidence="8 9" key="2">
    <citation type="submission" date="2020-01" db="EMBL/GenBank/DDBJ databases">
        <title>Microvirga sp. nov., an arsenate reduction bacterium isolated from Tibet hotspring sediments.</title>
        <authorList>
            <person name="Xian W.-D."/>
            <person name="Li W.-J."/>
        </authorList>
    </citation>
    <scope>NUCLEOTIDE SEQUENCE [LARGE SCALE GENOMIC DNA]</scope>
    <source>
        <strain evidence="8 9">KCTC 23863</strain>
    </source>
</reference>
<feature type="transmembrane region" description="Helical" evidence="7">
    <location>
        <begin position="88"/>
        <end position="112"/>
    </location>
</feature>
<feature type="transmembrane region" description="Helical" evidence="7">
    <location>
        <begin position="47"/>
        <end position="67"/>
    </location>
</feature>
<evidence type="ECO:0000256" key="6">
    <source>
        <dbReference type="ARBA" id="ARBA00023136"/>
    </source>
</evidence>
<keyword evidence="5 7" id="KW-1133">Transmembrane helix</keyword>
<evidence type="ECO:0000256" key="7">
    <source>
        <dbReference type="SAM" id="Phobius"/>
    </source>
</evidence>
<dbReference type="PANTHER" id="PTHR30250">
    <property type="entry name" value="PST FAMILY PREDICTED COLANIC ACID TRANSPORTER"/>
    <property type="match status" value="1"/>
</dbReference>
<feature type="transmembrane region" description="Helical" evidence="7">
    <location>
        <begin position="426"/>
        <end position="447"/>
    </location>
</feature>
<dbReference type="AlphaFoldDB" id="A0A7X3MV90"/>
<dbReference type="Pfam" id="PF13440">
    <property type="entry name" value="Polysacc_synt_3"/>
    <property type="match status" value="1"/>
</dbReference>
<feature type="transmembrane region" description="Helical" evidence="7">
    <location>
        <begin position="233"/>
        <end position="256"/>
    </location>
</feature>
<evidence type="ECO:0000313" key="8">
    <source>
        <dbReference type="EMBL" id="MXQ13740.1"/>
    </source>
</evidence>
<evidence type="ECO:0000256" key="1">
    <source>
        <dbReference type="ARBA" id="ARBA00004651"/>
    </source>
</evidence>
<accession>A0A7X3MV90</accession>
<organism evidence="8 9">
    <name type="scientific">Microvirga makkahensis</name>
    <dbReference type="NCBI Taxonomy" id="1128670"/>
    <lineage>
        <taxon>Bacteria</taxon>
        <taxon>Pseudomonadati</taxon>
        <taxon>Pseudomonadota</taxon>
        <taxon>Alphaproteobacteria</taxon>
        <taxon>Hyphomicrobiales</taxon>
        <taxon>Methylobacteriaceae</taxon>
        <taxon>Microvirga</taxon>
    </lineage>
</organism>
<evidence type="ECO:0000256" key="3">
    <source>
        <dbReference type="ARBA" id="ARBA00022475"/>
    </source>
</evidence>
<dbReference type="PANTHER" id="PTHR30250:SF10">
    <property type="entry name" value="LIPOPOLYSACCHARIDE BIOSYNTHESIS PROTEIN WZXC"/>
    <property type="match status" value="1"/>
</dbReference>
<name>A0A7X3MV90_9HYPH</name>
<dbReference type="RefSeq" id="WP_160887016.1">
    <property type="nucleotide sequence ID" value="NZ_WURB01000020.1"/>
</dbReference>
<feature type="transmembrane region" description="Helical" evidence="7">
    <location>
        <begin position="308"/>
        <end position="330"/>
    </location>
</feature>
<proteinExistence type="inferred from homology"/>
<dbReference type="GO" id="GO:0005886">
    <property type="term" value="C:plasma membrane"/>
    <property type="evidence" value="ECO:0007669"/>
    <property type="project" value="UniProtKB-SubCell"/>
</dbReference>
<evidence type="ECO:0000313" key="9">
    <source>
        <dbReference type="Proteomes" id="UP000436483"/>
    </source>
</evidence>
<feature type="transmembrane region" description="Helical" evidence="7">
    <location>
        <begin position="132"/>
        <end position="151"/>
    </location>
</feature>
<evidence type="ECO:0000256" key="5">
    <source>
        <dbReference type="ARBA" id="ARBA00022989"/>
    </source>
</evidence>
<dbReference type="InterPro" id="IPR050833">
    <property type="entry name" value="Poly_Biosynth_Transport"/>
</dbReference>
<evidence type="ECO:0000256" key="2">
    <source>
        <dbReference type="ARBA" id="ARBA00007430"/>
    </source>
</evidence>
<comment type="subcellular location">
    <subcellularLocation>
        <location evidence="1">Cell membrane</location>
        <topology evidence="1">Multi-pass membrane protein</topology>
    </subcellularLocation>
</comment>
<feature type="transmembrane region" description="Helical" evidence="7">
    <location>
        <begin position="262"/>
        <end position="287"/>
    </location>
</feature>
<reference evidence="8 9" key="1">
    <citation type="submission" date="2019-12" db="EMBL/GenBank/DDBJ databases">
        <authorList>
            <person name="Yuan C.-G."/>
        </authorList>
    </citation>
    <scope>NUCLEOTIDE SEQUENCE [LARGE SCALE GENOMIC DNA]</scope>
    <source>
        <strain evidence="8 9">KCTC 23863</strain>
    </source>
</reference>
<feature type="transmembrane region" description="Helical" evidence="7">
    <location>
        <begin position="381"/>
        <end position="406"/>
    </location>
</feature>
<comment type="caution">
    <text evidence="8">The sequence shown here is derived from an EMBL/GenBank/DDBJ whole genome shotgun (WGS) entry which is preliminary data.</text>
</comment>
<evidence type="ECO:0000256" key="4">
    <source>
        <dbReference type="ARBA" id="ARBA00022692"/>
    </source>
</evidence>
<keyword evidence="6 7" id="KW-0472">Membrane</keyword>
<sequence>MINDAVAAPLRKRILRASGWTLIQNGASLSLRLFGNLLLTRLLTPEAFGLMAVIQALVVALAHLSDVGISQNIVVHRRGDDPDFLNTVWTVQILRGVLILIASAACAVGIFLLEQAGWFRPGTVYTDPQLPYVIVAFFFYVLILGFETTKVQQARRNMQLEQITMIELMSQAAALIVMLILATTFRNVWALVAGSLVAATLRVVAGHLILSGPRNRIMWDPSAWTDILSFGKWIFLSSVMGFLLVSGDRILLGAIVDSTVLGVYSIAVLLLGVLYSTFYAIIGSVVFPTLSEVFRNHPNDLRQVHRRFQLQADVALFGLAGFLFVAGPAIVDLLYDDRYREAGTMLAALSLGLIGARSSISEQGYLAMGQVRYQAAANFCRVAVLCLGLPLGFALYGIDGALVALILTQYAGWPVTIRFAMRNGLFQPGGLLIGPPLFIAGAALGWLGRSAMLLVMQ</sequence>
<comment type="similarity">
    <text evidence="2">Belongs to the polysaccharide synthase family.</text>
</comment>
<gene>
    <name evidence="8" type="ORF">GR328_20220</name>
</gene>
<dbReference type="Proteomes" id="UP000436483">
    <property type="component" value="Unassembled WGS sequence"/>
</dbReference>
<keyword evidence="3" id="KW-1003">Cell membrane</keyword>
<keyword evidence="9" id="KW-1185">Reference proteome</keyword>
<protein>
    <submittedName>
        <fullName evidence="8">Oligosaccharide flippase family protein</fullName>
    </submittedName>
</protein>
<feature type="transmembrane region" description="Helical" evidence="7">
    <location>
        <begin position="188"/>
        <end position="212"/>
    </location>
</feature>
<dbReference type="OrthoDB" id="7605542at2"/>
<dbReference type="EMBL" id="WURB01000020">
    <property type="protein sequence ID" value="MXQ13740.1"/>
    <property type="molecule type" value="Genomic_DNA"/>
</dbReference>